<evidence type="ECO:0000256" key="1">
    <source>
        <dbReference type="ARBA" id="ARBA00004127"/>
    </source>
</evidence>
<dbReference type="InterPro" id="IPR019402">
    <property type="entry name" value="CWH43_N"/>
</dbReference>
<sequence>MALAQVGIFPLLSVIFALLAFFIGYAIAVSKNHVDAWLPFISDCGCIQPESSIFGQLLNISIFFLIITMFLIHRLTLEFYANEGREIGSWRLYSFLVMLLGWLSAIGGSLVANFQEGPQLATHNTGAFIFFIGITLYFWGQLLMAYSLKPGLSPIHLTNVRLLLTFTITGLVIFHMVCLFAEPFVGKDANGNTPVKPTFPNNIERYNSSSPFYSNHLASTTSEWILALMIEFVILTFCYDFSWTVLHAPKMEQLELPDEEKTNETDLRSRFETSSRAIDAYDYGNSSLLHLPVSQPAYIATSAYGTYSRQPRDYSSTLERSNPGLPRVDRIHPGMPTIYRSYFKRHS</sequence>
<feature type="transmembrane region" description="Helical" evidence="7">
    <location>
        <begin position="160"/>
        <end position="185"/>
    </location>
</feature>
<evidence type="ECO:0000256" key="5">
    <source>
        <dbReference type="ARBA" id="ARBA00023136"/>
    </source>
</evidence>
<dbReference type="OrthoDB" id="191706at2759"/>
<dbReference type="EMBL" id="LIAE01010359">
    <property type="protein sequence ID" value="PAV62540.1"/>
    <property type="molecule type" value="Genomic_DNA"/>
</dbReference>
<evidence type="ECO:0000256" key="7">
    <source>
        <dbReference type="SAM" id="Phobius"/>
    </source>
</evidence>
<evidence type="ECO:0000256" key="2">
    <source>
        <dbReference type="ARBA" id="ARBA00006565"/>
    </source>
</evidence>
<comment type="subcellular location">
    <subcellularLocation>
        <location evidence="1">Endomembrane system</location>
        <topology evidence="1">Multi-pass membrane protein</topology>
    </subcellularLocation>
</comment>
<feature type="transmembrane region" description="Helical" evidence="7">
    <location>
        <begin position="7"/>
        <end position="28"/>
    </location>
</feature>
<keyword evidence="5 7" id="KW-0472">Membrane</keyword>
<protein>
    <recommendedName>
        <fullName evidence="8">CWH43-like N-terminal domain-containing protein</fullName>
    </recommendedName>
</protein>
<comment type="caution">
    <text evidence="9">The sequence shown here is derived from an EMBL/GenBank/DDBJ whole genome shotgun (WGS) entry which is preliminary data.</text>
</comment>
<evidence type="ECO:0000313" key="9">
    <source>
        <dbReference type="EMBL" id="PAV62539.1"/>
    </source>
</evidence>
<dbReference type="PANTHER" id="PTHR21324:SF2">
    <property type="entry name" value="EG:22E5.9 PROTEIN"/>
    <property type="match status" value="1"/>
</dbReference>
<dbReference type="Pfam" id="PF10277">
    <property type="entry name" value="Frag1"/>
    <property type="match status" value="1"/>
</dbReference>
<comment type="similarity">
    <text evidence="2">Belongs to the DRAM/TMEM150 family.</text>
</comment>
<feature type="region of interest" description="Disordered" evidence="6">
    <location>
        <begin position="310"/>
        <end position="330"/>
    </location>
</feature>
<organism evidence="9 10">
    <name type="scientific">Diploscapter pachys</name>
    <dbReference type="NCBI Taxonomy" id="2018661"/>
    <lineage>
        <taxon>Eukaryota</taxon>
        <taxon>Metazoa</taxon>
        <taxon>Ecdysozoa</taxon>
        <taxon>Nematoda</taxon>
        <taxon>Chromadorea</taxon>
        <taxon>Rhabditida</taxon>
        <taxon>Rhabditina</taxon>
        <taxon>Rhabditomorpha</taxon>
        <taxon>Rhabditoidea</taxon>
        <taxon>Rhabditidae</taxon>
        <taxon>Diploscapter</taxon>
    </lineage>
</organism>
<evidence type="ECO:0000256" key="3">
    <source>
        <dbReference type="ARBA" id="ARBA00022692"/>
    </source>
</evidence>
<dbReference type="PANTHER" id="PTHR21324">
    <property type="entry name" value="FASTING-INDUCIBLE INTEGRAL MEMBRANE PROTEIN TM6P1-RELATED"/>
    <property type="match status" value="1"/>
</dbReference>
<evidence type="ECO:0000259" key="8">
    <source>
        <dbReference type="Pfam" id="PF10277"/>
    </source>
</evidence>
<gene>
    <name evidence="9" type="ORF">WR25_00165</name>
</gene>
<dbReference type="Proteomes" id="UP000218231">
    <property type="component" value="Unassembled WGS sequence"/>
</dbReference>
<evidence type="ECO:0000256" key="4">
    <source>
        <dbReference type="ARBA" id="ARBA00022989"/>
    </source>
</evidence>
<evidence type="ECO:0000313" key="10">
    <source>
        <dbReference type="Proteomes" id="UP000218231"/>
    </source>
</evidence>
<dbReference type="EMBL" id="LIAE01010359">
    <property type="protein sequence ID" value="PAV62539.1"/>
    <property type="molecule type" value="Genomic_DNA"/>
</dbReference>
<feature type="transmembrane region" description="Helical" evidence="7">
    <location>
        <begin position="53"/>
        <end position="72"/>
    </location>
</feature>
<dbReference type="GO" id="GO:0012505">
    <property type="term" value="C:endomembrane system"/>
    <property type="evidence" value="ECO:0007669"/>
    <property type="project" value="UniProtKB-SubCell"/>
</dbReference>
<accession>A0A2A2JLY9</accession>
<feature type="domain" description="CWH43-like N-terminal" evidence="8">
    <location>
        <begin position="7"/>
        <end position="242"/>
    </location>
</feature>
<feature type="transmembrane region" description="Helical" evidence="7">
    <location>
        <begin position="92"/>
        <end position="114"/>
    </location>
</feature>
<feature type="transmembrane region" description="Helical" evidence="7">
    <location>
        <begin position="224"/>
        <end position="246"/>
    </location>
</feature>
<feature type="compositionally biased region" description="Polar residues" evidence="6">
    <location>
        <begin position="310"/>
        <end position="320"/>
    </location>
</feature>
<name>A0A2A2JLY9_9BILA</name>
<keyword evidence="4 7" id="KW-1133">Transmembrane helix</keyword>
<feature type="transmembrane region" description="Helical" evidence="7">
    <location>
        <begin position="126"/>
        <end position="148"/>
    </location>
</feature>
<evidence type="ECO:0000256" key="6">
    <source>
        <dbReference type="SAM" id="MobiDB-lite"/>
    </source>
</evidence>
<keyword evidence="3 7" id="KW-0812">Transmembrane</keyword>
<reference evidence="9 10" key="1">
    <citation type="journal article" date="2017" name="Curr. Biol.">
        <title>Genome architecture and evolution of a unichromosomal asexual nematode.</title>
        <authorList>
            <person name="Fradin H."/>
            <person name="Zegar C."/>
            <person name="Gutwein M."/>
            <person name="Lucas J."/>
            <person name="Kovtun M."/>
            <person name="Corcoran D."/>
            <person name="Baugh L.R."/>
            <person name="Kiontke K."/>
            <person name="Gunsalus K."/>
            <person name="Fitch D.H."/>
            <person name="Piano F."/>
        </authorList>
    </citation>
    <scope>NUCLEOTIDE SEQUENCE [LARGE SCALE GENOMIC DNA]</scope>
    <source>
        <strain evidence="9">PF1309</strain>
    </source>
</reference>
<proteinExistence type="inferred from homology"/>
<dbReference type="AlphaFoldDB" id="A0A2A2JLY9"/>
<dbReference type="InterPro" id="IPR050911">
    <property type="entry name" value="DRAM/TMEM150_Autophagy_Mod"/>
</dbReference>
<keyword evidence="10" id="KW-1185">Reference proteome</keyword>